<dbReference type="EMBL" id="SRLO01000456">
    <property type="protein sequence ID" value="TNN55415.1"/>
    <property type="molecule type" value="Genomic_DNA"/>
</dbReference>
<sequence>MFVASSEKSHKQSDEQRPLGASRCISGVPVEPAGIRDWMQEEGSGTSEQTEGPQRRGPWGPFGLAREVEWVNRDGKHRGPPMGSCHSPNSEAQWKTGSGMWNSGCEETSDRGNLEHPQTSPPDDRILGPLVNDQLGTHRSPRR</sequence>
<dbReference type="Proteomes" id="UP000314294">
    <property type="component" value="Unassembled WGS sequence"/>
</dbReference>
<dbReference type="AlphaFoldDB" id="A0A4Z2GQP2"/>
<feature type="compositionally biased region" description="Polar residues" evidence="1">
    <location>
        <begin position="86"/>
        <end position="101"/>
    </location>
</feature>
<protein>
    <submittedName>
        <fullName evidence="2">Uncharacterized protein</fullName>
    </submittedName>
</protein>
<name>A0A4Z2GQP2_9TELE</name>
<feature type="region of interest" description="Disordered" evidence="1">
    <location>
        <begin position="74"/>
        <end position="143"/>
    </location>
</feature>
<gene>
    <name evidence="2" type="ORF">EYF80_034365</name>
</gene>
<evidence type="ECO:0000313" key="3">
    <source>
        <dbReference type="Proteomes" id="UP000314294"/>
    </source>
</evidence>
<evidence type="ECO:0000313" key="2">
    <source>
        <dbReference type="EMBL" id="TNN55415.1"/>
    </source>
</evidence>
<accession>A0A4Z2GQP2</accession>
<evidence type="ECO:0000256" key="1">
    <source>
        <dbReference type="SAM" id="MobiDB-lite"/>
    </source>
</evidence>
<proteinExistence type="predicted"/>
<comment type="caution">
    <text evidence="2">The sequence shown here is derived from an EMBL/GenBank/DDBJ whole genome shotgun (WGS) entry which is preliminary data.</text>
</comment>
<feature type="compositionally biased region" description="Basic and acidic residues" evidence="1">
    <location>
        <begin position="7"/>
        <end position="17"/>
    </location>
</feature>
<feature type="region of interest" description="Disordered" evidence="1">
    <location>
        <begin position="1"/>
        <end position="62"/>
    </location>
</feature>
<feature type="compositionally biased region" description="Low complexity" evidence="1">
    <location>
        <begin position="41"/>
        <end position="52"/>
    </location>
</feature>
<organism evidence="2 3">
    <name type="scientific">Liparis tanakae</name>
    <name type="common">Tanaka's snailfish</name>
    <dbReference type="NCBI Taxonomy" id="230148"/>
    <lineage>
        <taxon>Eukaryota</taxon>
        <taxon>Metazoa</taxon>
        <taxon>Chordata</taxon>
        <taxon>Craniata</taxon>
        <taxon>Vertebrata</taxon>
        <taxon>Euteleostomi</taxon>
        <taxon>Actinopterygii</taxon>
        <taxon>Neopterygii</taxon>
        <taxon>Teleostei</taxon>
        <taxon>Neoteleostei</taxon>
        <taxon>Acanthomorphata</taxon>
        <taxon>Eupercaria</taxon>
        <taxon>Perciformes</taxon>
        <taxon>Cottioidei</taxon>
        <taxon>Cottales</taxon>
        <taxon>Liparidae</taxon>
        <taxon>Liparis</taxon>
    </lineage>
</organism>
<keyword evidence="3" id="KW-1185">Reference proteome</keyword>
<reference evidence="2 3" key="1">
    <citation type="submission" date="2019-03" db="EMBL/GenBank/DDBJ databases">
        <title>First draft genome of Liparis tanakae, snailfish: a comprehensive survey of snailfish specific genes.</title>
        <authorList>
            <person name="Kim W."/>
            <person name="Song I."/>
            <person name="Jeong J.-H."/>
            <person name="Kim D."/>
            <person name="Kim S."/>
            <person name="Ryu S."/>
            <person name="Song J.Y."/>
            <person name="Lee S.K."/>
        </authorList>
    </citation>
    <scope>NUCLEOTIDE SEQUENCE [LARGE SCALE GENOMIC DNA]</scope>
    <source>
        <tissue evidence="2">Muscle</tissue>
    </source>
</reference>